<name>A0ACD2ZZ51_9AGAR</name>
<protein>
    <submittedName>
        <fullName evidence="1">Uncharacterized protein</fullName>
    </submittedName>
</protein>
<sequence>MHNLFLGELKHHCREVWHMNIKEKKEKKIKPHSYDRQVQEFGKAVRAIQNSLPKFLENLRKGYIVAIATENKVEVTTSARTQKDYISAVLEWVTADPKLTIRIPNLKSDPKDGDEDNELDHVDHSIQQIITSDMLREIQNDINATTFPSWLERPPRHIGSPSHGKLKADEWRTVCTVNLVITLVWLWGPGNEWENSLLGNFLDLVIAVEYASKRRMNPERVQVYSQHIVRYLHSLWTLFPKHKFTPNHHLSFHLSDCLRLFGPVHSWWSFPFECYNGVISRFNKNYKPSEMEITFLETFCRGSNLRALLPRLSFSSLLYQDLIRDLQNMFLPWGRQGTLVSDVLSFTTTASHGHDAPSPTERILGRFALQEDEYDHLLKRINQDCPDRPYAHYHAMIDNDLVLPCEAQFVRRIQIGACIYNSSKSTNGFGNSFVIFRRPGEHFYRAGQIQRIFLHRRLDPDQSDPRSDGSLVLEPFLDVAEYTPLLPDHWKHNLYAKVPYLNTWLCYNRFKDIHHTIRTTDLISHFASYVYNPKEIGLECIVVRSLDR</sequence>
<evidence type="ECO:0000313" key="1">
    <source>
        <dbReference type="EMBL" id="TFK58695.1"/>
    </source>
</evidence>
<dbReference type="Proteomes" id="UP000308600">
    <property type="component" value="Unassembled WGS sequence"/>
</dbReference>
<proteinExistence type="predicted"/>
<accession>A0ACD2ZZ51</accession>
<reference evidence="1 2" key="1">
    <citation type="journal article" date="2019" name="Nat. Ecol. Evol.">
        <title>Megaphylogeny resolves global patterns of mushroom evolution.</title>
        <authorList>
            <person name="Varga T."/>
            <person name="Krizsan K."/>
            <person name="Foldi C."/>
            <person name="Dima B."/>
            <person name="Sanchez-Garcia M."/>
            <person name="Sanchez-Ramirez S."/>
            <person name="Szollosi G.J."/>
            <person name="Szarkandi J.G."/>
            <person name="Papp V."/>
            <person name="Albert L."/>
            <person name="Andreopoulos W."/>
            <person name="Angelini C."/>
            <person name="Antonin V."/>
            <person name="Barry K.W."/>
            <person name="Bougher N.L."/>
            <person name="Buchanan P."/>
            <person name="Buyck B."/>
            <person name="Bense V."/>
            <person name="Catcheside P."/>
            <person name="Chovatia M."/>
            <person name="Cooper J."/>
            <person name="Damon W."/>
            <person name="Desjardin D."/>
            <person name="Finy P."/>
            <person name="Geml J."/>
            <person name="Haridas S."/>
            <person name="Hughes K."/>
            <person name="Justo A."/>
            <person name="Karasinski D."/>
            <person name="Kautmanova I."/>
            <person name="Kiss B."/>
            <person name="Kocsube S."/>
            <person name="Kotiranta H."/>
            <person name="LaButti K.M."/>
            <person name="Lechner B.E."/>
            <person name="Liimatainen K."/>
            <person name="Lipzen A."/>
            <person name="Lukacs Z."/>
            <person name="Mihaltcheva S."/>
            <person name="Morgado L.N."/>
            <person name="Niskanen T."/>
            <person name="Noordeloos M.E."/>
            <person name="Ohm R.A."/>
            <person name="Ortiz-Santana B."/>
            <person name="Ovrebo C."/>
            <person name="Racz N."/>
            <person name="Riley R."/>
            <person name="Savchenko A."/>
            <person name="Shiryaev A."/>
            <person name="Soop K."/>
            <person name="Spirin V."/>
            <person name="Szebenyi C."/>
            <person name="Tomsovsky M."/>
            <person name="Tulloss R.E."/>
            <person name="Uehling J."/>
            <person name="Grigoriev I.V."/>
            <person name="Vagvolgyi C."/>
            <person name="Papp T."/>
            <person name="Martin F.M."/>
            <person name="Miettinen O."/>
            <person name="Hibbett D.S."/>
            <person name="Nagy L.G."/>
        </authorList>
    </citation>
    <scope>NUCLEOTIDE SEQUENCE [LARGE SCALE GENOMIC DNA]</scope>
    <source>
        <strain evidence="1 2">NL-1719</strain>
    </source>
</reference>
<dbReference type="EMBL" id="ML209232">
    <property type="protein sequence ID" value="TFK58695.1"/>
    <property type="molecule type" value="Genomic_DNA"/>
</dbReference>
<evidence type="ECO:0000313" key="2">
    <source>
        <dbReference type="Proteomes" id="UP000308600"/>
    </source>
</evidence>
<feature type="non-terminal residue" evidence="1">
    <location>
        <position position="548"/>
    </location>
</feature>
<keyword evidence="2" id="KW-1185">Reference proteome</keyword>
<gene>
    <name evidence="1" type="ORF">BDN72DRAFT_741616</name>
</gene>
<organism evidence="1 2">
    <name type="scientific">Pluteus cervinus</name>
    <dbReference type="NCBI Taxonomy" id="181527"/>
    <lineage>
        <taxon>Eukaryota</taxon>
        <taxon>Fungi</taxon>
        <taxon>Dikarya</taxon>
        <taxon>Basidiomycota</taxon>
        <taxon>Agaricomycotina</taxon>
        <taxon>Agaricomycetes</taxon>
        <taxon>Agaricomycetidae</taxon>
        <taxon>Agaricales</taxon>
        <taxon>Pluteineae</taxon>
        <taxon>Pluteaceae</taxon>
        <taxon>Pluteus</taxon>
    </lineage>
</organism>